<reference evidence="2 3" key="1">
    <citation type="journal article" date="2011" name="J. Bacteriol.">
        <title>Complete genome sequence of the hyperthermophilic, piezophilic, heterotrophic, and carboxydotrophic archaeon Thermococcus barophilus MP.</title>
        <authorList>
            <person name="Vannier P."/>
            <person name="Marteinsson V.T."/>
            <person name="Fridjonsson O.H."/>
            <person name="Oger P."/>
            <person name="Jebbar M."/>
        </authorList>
    </citation>
    <scope>NUCLEOTIDE SEQUENCE [LARGE SCALE GENOMIC DNA]</scope>
    <source>
        <strain evidence="3">DSM 11836 / MP</strain>
    </source>
</reference>
<evidence type="ECO:0000313" key="2">
    <source>
        <dbReference type="EMBL" id="ADT84429.1"/>
    </source>
</evidence>
<feature type="region of interest" description="Disordered" evidence="1">
    <location>
        <begin position="1"/>
        <end position="21"/>
    </location>
</feature>
<dbReference type="PATRIC" id="fig|391623.17.peg.1454"/>
<dbReference type="EMBL" id="CP002372">
    <property type="protein sequence ID" value="ADT84429.1"/>
    <property type="molecule type" value="Genomic_DNA"/>
</dbReference>
<dbReference type="AlphaFoldDB" id="F0LI99"/>
<dbReference type="KEGG" id="tba:TERMP_01454"/>
<proteinExistence type="predicted"/>
<dbReference type="HOGENOM" id="CLU_3302928_0_0_2"/>
<sequence length="39" mass="4938">MHKEKPKIEQPKEERKKEKDPFEWKSIWDEESALFEEDY</sequence>
<name>F0LI99_THEBM</name>
<evidence type="ECO:0000256" key="1">
    <source>
        <dbReference type="SAM" id="MobiDB-lite"/>
    </source>
</evidence>
<keyword evidence="3" id="KW-1185">Reference proteome</keyword>
<organism evidence="2 3">
    <name type="scientific">Thermococcus barophilus (strain DSM 11836 / MP)</name>
    <dbReference type="NCBI Taxonomy" id="391623"/>
    <lineage>
        <taxon>Archaea</taxon>
        <taxon>Methanobacteriati</taxon>
        <taxon>Methanobacteriota</taxon>
        <taxon>Thermococci</taxon>
        <taxon>Thermococcales</taxon>
        <taxon>Thermococcaceae</taxon>
        <taxon>Thermococcus</taxon>
    </lineage>
</organism>
<protein>
    <submittedName>
        <fullName evidence="2">Uncharacterized protein</fullName>
    </submittedName>
</protein>
<accession>F0LI99</accession>
<dbReference type="Proteomes" id="UP000007478">
    <property type="component" value="Chromosome"/>
</dbReference>
<gene>
    <name evidence="2" type="ordered locus">TERMP_01454</name>
</gene>
<evidence type="ECO:0000313" key="3">
    <source>
        <dbReference type="Proteomes" id="UP000007478"/>
    </source>
</evidence>